<evidence type="ECO:0000313" key="11">
    <source>
        <dbReference type="EMBL" id="SNB61070.1"/>
    </source>
</evidence>
<keyword evidence="3" id="KW-0067">ATP-binding</keyword>
<name>A0A212QP79_9PROT</name>
<dbReference type="SUPFAM" id="SSF52172">
    <property type="entry name" value="CheY-like"/>
    <property type="match status" value="1"/>
</dbReference>
<dbReference type="OrthoDB" id="9770562at2"/>
<dbReference type="Pfam" id="PF02954">
    <property type="entry name" value="HTH_8"/>
    <property type="match status" value="1"/>
</dbReference>
<keyword evidence="2" id="KW-0547">Nucleotide-binding</keyword>
<dbReference type="EMBL" id="FYEH01000002">
    <property type="protein sequence ID" value="SNB61070.1"/>
    <property type="molecule type" value="Genomic_DNA"/>
</dbReference>
<dbReference type="Pfam" id="PF25601">
    <property type="entry name" value="AAA_lid_14"/>
    <property type="match status" value="1"/>
</dbReference>
<dbReference type="InterPro" id="IPR002078">
    <property type="entry name" value="Sigma_54_int"/>
</dbReference>
<evidence type="ECO:0000256" key="4">
    <source>
        <dbReference type="ARBA" id="ARBA00023012"/>
    </source>
</evidence>
<organism evidence="11 12">
    <name type="scientific">Arboricoccus pini</name>
    <dbReference type="NCBI Taxonomy" id="1963835"/>
    <lineage>
        <taxon>Bacteria</taxon>
        <taxon>Pseudomonadati</taxon>
        <taxon>Pseudomonadota</taxon>
        <taxon>Alphaproteobacteria</taxon>
        <taxon>Geminicoccales</taxon>
        <taxon>Geminicoccaceae</taxon>
        <taxon>Arboricoccus</taxon>
    </lineage>
</organism>
<evidence type="ECO:0000256" key="2">
    <source>
        <dbReference type="ARBA" id="ARBA00022741"/>
    </source>
</evidence>
<dbReference type="InterPro" id="IPR002197">
    <property type="entry name" value="HTH_Fis"/>
</dbReference>
<dbReference type="Gene3D" id="3.40.50.2300">
    <property type="match status" value="1"/>
</dbReference>
<dbReference type="AlphaFoldDB" id="A0A212QP79"/>
<dbReference type="CDD" id="cd17550">
    <property type="entry name" value="REC_NtrX-like"/>
    <property type="match status" value="1"/>
</dbReference>
<evidence type="ECO:0000256" key="5">
    <source>
        <dbReference type="ARBA" id="ARBA00023015"/>
    </source>
</evidence>
<dbReference type="GO" id="GO:0006355">
    <property type="term" value="P:regulation of DNA-templated transcription"/>
    <property type="evidence" value="ECO:0007669"/>
    <property type="project" value="InterPro"/>
</dbReference>
<keyword evidence="6" id="KW-0010">Activator</keyword>
<dbReference type="RefSeq" id="WP_088559988.1">
    <property type="nucleotide sequence ID" value="NZ_FYEH01000002.1"/>
</dbReference>
<evidence type="ECO:0000259" key="10">
    <source>
        <dbReference type="PROSITE" id="PS50110"/>
    </source>
</evidence>
<keyword evidence="5" id="KW-0805">Transcription regulation</keyword>
<evidence type="ECO:0000256" key="8">
    <source>
        <dbReference type="PROSITE-ProRule" id="PRU00169"/>
    </source>
</evidence>
<dbReference type="PROSITE" id="PS00676">
    <property type="entry name" value="SIGMA54_INTERACT_2"/>
    <property type="match status" value="1"/>
</dbReference>
<dbReference type="Gene3D" id="3.40.50.300">
    <property type="entry name" value="P-loop containing nucleotide triphosphate hydrolases"/>
    <property type="match status" value="1"/>
</dbReference>
<protein>
    <submittedName>
        <fullName evidence="11">Two component, sigma54 specific, transcriptional regulator, Fis family</fullName>
    </submittedName>
</protein>
<evidence type="ECO:0000313" key="12">
    <source>
        <dbReference type="Proteomes" id="UP000197065"/>
    </source>
</evidence>
<dbReference type="Proteomes" id="UP000197065">
    <property type="component" value="Unassembled WGS sequence"/>
</dbReference>
<keyword evidence="4" id="KW-0902">Two-component regulatory system</keyword>
<dbReference type="InterPro" id="IPR003593">
    <property type="entry name" value="AAA+_ATPase"/>
</dbReference>
<evidence type="ECO:0000256" key="3">
    <source>
        <dbReference type="ARBA" id="ARBA00022840"/>
    </source>
</evidence>
<dbReference type="GO" id="GO:0043565">
    <property type="term" value="F:sequence-specific DNA binding"/>
    <property type="evidence" value="ECO:0007669"/>
    <property type="project" value="InterPro"/>
</dbReference>
<evidence type="ECO:0000256" key="6">
    <source>
        <dbReference type="ARBA" id="ARBA00023159"/>
    </source>
</evidence>
<gene>
    <name evidence="11" type="ORF">SAMN07250955_102112</name>
</gene>
<evidence type="ECO:0000256" key="7">
    <source>
        <dbReference type="ARBA" id="ARBA00023163"/>
    </source>
</evidence>
<dbReference type="InterPro" id="IPR025943">
    <property type="entry name" value="Sigma_54_int_dom_ATP-bd_2"/>
</dbReference>
<keyword evidence="1 8" id="KW-0597">Phosphoprotein</keyword>
<dbReference type="PRINTS" id="PR01590">
    <property type="entry name" value="HTHFIS"/>
</dbReference>
<reference evidence="11 12" key="1">
    <citation type="submission" date="2017-06" db="EMBL/GenBank/DDBJ databases">
        <authorList>
            <person name="Kim H.J."/>
            <person name="Triplett B.A."/>
        </authorList>
    </citation>
    <scope>NUCLEOTIDE SEQUENCE [LARGE SCALE GENOMIC DNA]</scope>
    <source>
        <strain evidence="11 12">B29T1</strain>
    </source>
</reference>
<dbReference type="GO" id="GO:0005524">
    <property type="term" value="F:ATP binding"/>
    <property type="evidence" value="ECO:0007669"/>
    <property type="project" value="UniProtKB-KW"/>
</dbReference>
<feature type="modified residue" description="4-aspartylphosphate" evidence="8">
    <location>
        <position position="53"/>
    </location>
</feature>
<dbReference type="SMART" id="SM00448">
    <property type="entry name" value="REC"/>
    <property type="match status" value="1"/>
</dbReference>
<dbReference type="InterPro" id="IPR058031">
    <property type="entry name" value="AAA_lid_NorR"/>
</dbReference>
<keyword evidence="12" id="KW-1185">Reference proteome</keyword>
<dbReference type="PROSITE" id="PS50045">
    <property type="entry name" value="SIGMA54_INTERACT_4"/>
    <property type="match status" value="1"/>
</dbReference>
<keyword evidence="7" id="KW-0804">Transcription</keyword>
<accession>A0A212QP79</accession>
<dbReference type="FunFam" id="1.10.10.60:FF:000165">
    <property type="entry name" value="Two-component system nitrogen regulation response regulator NtrX"/>
    <property type="match status" value="1"/>
</dbReference>
<dbReference type="Pfam" id="PF00072">
    <property type="entry name" value="Response_reg"/>
    <property type="match status" value="1"/>
</dbReference>
<dbReference type="Gene3D" id="1.10.10.60">
    <property type="entry name" value="Homeodomain-like"/>
    <property type="match status" value="1"/>
</dbReference>
<dbReference type="InterPro" id="IPR011006">
    <property type="entry name" value="CheY-like_superfamily"/>
</dbReference>
<dbReference type="CDD" id="cd00009">
    <property type="entry name" value="AAA"/>
    <property type="match status" value="1"/>
</dbReference>
<dbReference type="PANTHER" id="PTHR32071">
    <property type="entry name" value="TRANSCRIPTIONAL REGULATORY PROTEIN"/>
    <property type="match status" value="1"/>
</dbReference>
<dbReference type="InterPro" id="IPR001789">
    <property type="entry name" value="Sig_transdc_resp-reg_receiver"/>
</dbReference>
<dbReference type="FunFam" id="3.40.50.300:FF:000006">
    <property type="entry name" value="DNA-binding transcriptional regulator NtrC"/>
    <property type="match status" value="1"/>
</dbReference>
<dbReference type="Pfam" id="PF00158">
    <property type="entry name" value="Sigma54_activat"/>
    <property type="match status" value="1"/>
</dbReference>
<dbReference type="InterPro" id="IPR027417">
    <property type="entry name" value="P-loop_NTPase"/>
</dbReference>
<feature type="domain" description="Response regulatory" evidence="10">
    <location>
        <begin position="4"/>
        <end position="120"/>
    </location>
</feature>
<evidence type="ECO:0000259" key="9">
    <source>
        <dbReference type="PROSITE" id="PS50045"/>
    </source>
</evidence>
<dbReference type="Gene3D" id="1.10.8.60">
    <property type="match status" value="1"/>
</dbReference>
<dbReference type="GO" id="GO:0000160">
    <property type="term" value="P:phosphorelay signal transduction system"/>
    <property type="evidence" value="ECO:0007669"/>
    <property type="project" value="UniProtKB-KW"/>
</dbReference>
<feature type="domain" description="Sigma-54 factor interaction" evidence="9">
    <location>
        <begin position="142"/>
        <end position="371"/>
    </location>
</feature>
<sequence length="460" mass="50929">MSKDVLIVDDEAAIRDVVASILEDEGYVPRQASNSDEALREIERRPPGLVLLDIWLEGSKLDGVEILERIKRDLPHLPVIMFSGHGTIETAVAAIKKGAYDFIEKPFKSDRLLIAISRAIETSRLRRENADLRGRIGADTVLIGSSPPMTRVRQVIERVAATNSRILISGPPGSGKEIAARAIHAQSRRNMAALVVLNAATLGPERVDLELFGAEPGWLGPEQPRVTGCLERADGGTLLLDEVADMPLETQGKILRVLQEQRFTRLGGDQRVEVDVRVVATTNRDLRQEMTAGRFREDLYYRLNVVPIAMPPLSERRTDIPELARHFLQLNARSSSTALRQIGEDAMAVLQTANWPGDVRQLRNTIEWILIMAQGDAATPIEVADLPPELTMSATSGMDPNANGELVSMPLREAREHFERSYLQAQLQRFGGNISRTASFVGMERSALHRKLKTLGLNND</sequence>
<dbReference type="SMART" id="SM00382">
    <property type="entry name" value="AAA"/>
    <property type="match status" value="1"/>
</dbReference>
<dbReference type="InterPro" id="IPR009057">
    <property type="entry name" value="Homeodomain-like_sf"/>
</dbReference>
<dbReference type="PANTHER" id="PTHR32071:SF17">
    <property type="entry name" value="TRANSCRIPTIONAL REGULATOR (NTRC FAMILY)"/>
    <property type="match status" value="1"/>
</dbReference>
<dbReference type="SUPFAM" id="SSF46689">
    <property type="entry name" value="Homeodomain-like"/>
    <property type="match status" value="1"/>
</dbReference>
<evidence type="ECO:0000256" key="1">
    <source>
        <dbReference type="ARBA" id="ARBA00022553"/>
    </source>
</evidence>
<proteinExistence type="predicted"/>
<dbReference type="PROSITE" id="PS50110">
    <property type="entry name" value="RESPONSE_REGULATORY"/>
    <property type="match status" value="1"/>
</dbReference>
<dbReference type="SUPFAM" id="SSF52540">
    <property type="entry name" value="P-loop containing nucleoside triphosphate hydrolases"/>
    <property type="match status" value="1"/>
</dbReference>
<dbReference type="FunFam" id="3.40.50.2300:FF:000018">
    <property type="entry name" value="DNA-binding transcriptional regulator NtrC"/>
    <property type="match status" value="1"/>
</dbReference>